<dbReference type="PANTHER" id="PTHR43471">
    <property type="entry name" value="ABC TRANSPORTER PERMEASE"/>
    <property type="match status" value="1"/>
</dbReference>
<feature type="transmembrane region" description="Helical" evidence="1">
    <location>
        <begin position="274"/>
        <end position="297"/>
    </location>
</feature>
<dbReference type="Proteomes" id="UP000301751">
    <property type="component" value="Unassembled WGS sequence"/>
</dbReference>
<gene>
    <name evidence="2" type="ORF">AQPW35_39060</name>
</gene>
<keyword evidence="1" id="KW-1133">Transmembrane helix</keyword>
<evidence type="ECO:0000313" key="2">
    <source>
        <dbReference type="EMBL" id="GCL64825.1"/>
    </source>
</evidence>
<name>A0A480AYP9_9BURK</name>
<dbReference type="EMBL" id="BJCL01000011">
    <property type="protein sequence ID" value="GCL64825.1"/>
    <property type="molecule type" value="Genomic_DNA"/>
</dbReference>
<feature type="transmembrane region" description="Helical" evidence="1">
    <location>
        <begin position="21"/>
        <end position="45"/>
    </location>
</feature>
<keyword evidence="1" id="KW-0472">Membrane</keyword>
<dbReference type="GO" id="GO:0005886">
    <property type="term" value="C:plasma membrane"/>
    <property type="evidence" value="ECO:0007669"/>
    <property type="project" value="UniProtKB-SubCell"/>
</dbReference>
<dbReference type="Pfam" id="PF12679">
    <property type="entry name" value="ABC2_membrane_2"/>
    <property type="match status" value="1"/>
</dbReference>
<keyword evidence="3" id="KW-1185">Reference proteome</keyword>
<evidence type="ECO:0000256" key="1">
    <source>
        <dbReference type="SAM" id="Phobius"/>
    </source>
</evidence>
<feature type="transmembrane region" description="Helical" evidence="1">
    <location>
        <begin position="185"/>
        <end position="205"/>
    </location>
</feature>
<dbReference type="PANTHER" id="PTHR43471:SF3">
    <property type="entry name" value="ABC TRANSPORTER PERMEASE PROTEIN NATB"/>
    <property type="match status" value="1"/>
</dbReference>
<organism evidence="2 3">
    <name type="scientific">Pseudaquabacterium pictum</name>
    <dbReference type="NCBI Taxonomy" id="2315236"/>
    <lineage>
        <taxon>Bacteria</taxon>
        <taxon>Pseudomonadati</taxon>
        <taxon>Pseudomonadota</taxon>
        <taxon>Betaproteobacteria</taxon>
        <taxon>Burkholderiales</taxon>
        <taxon>Sphaerotilaceae</taxon>
        <taxon>Pseudaquabacterium</taxon>
    </lineage>
</organism>
<protein>
    <submittedName>
        <fullName evidence="2">Na+ ABC transporter permease</fullName>
    </submittedName>
</protein>
<accession>A0A480AYP9</accession>
<feature type="transmembrane region" description="Helical" evidence="1">
    <location>
        <begin position="226"/>
        <end position="254"/>
    </location>
</feature>
<sequence length="388" mass="41455">MMRGAWQVFTKELRDALRDRRTLLMVLLSSVALGPLLLVALSMLVAEFEARAEARDVYAVGLDTAPTLRNFIERQAWTVHAAPADHAEALVQRRFEHPVLVVPASFEADLAAGIAPELLLVSSSANQRAEGSAGSVAALLNAFSQEQASLRLVLRGVPPSALQAVTVQRRDLADARARAAQFTKLLPFFILMAVVYGALSAALDTTAGERERGSLEPLLMTPLPRAALVLGKWGAVAVMGMGVAVLACFGFLPGQWLLRSEALSALFQFGWREAALFLALLLPVAALVAALLMAVAIRSRSFKEAQASATVVVLAVSLLPMVTALQTGGAQPWQLWVPALAQITLMQRVLEGEALGAFDLLLPLAVAVVATVLCLASVTRQLRMAAWK</sequence>
<comment type="caution">
    <text evidence="2">The sequence shown here is derived from an EMBL/GenBank/DDBJ whole genome shotgun (WGS) entry which is preliminary data.</text>
</comment>
<dbReference type="GO" id="GO:0140359">
    <property type="term" value="F:ABC-type transporter activity"/>
    <property type="evidence" value="ECO:0007669"/>
    <property type="project" value="InterPro"/>
</dbReference>
<proteinExistence type="predicted"/>
<reference evidence="3" key="1">
    <citation type="submission" date="2019-03" db="EMBL/GenBank/DDBJ databases">
        <title>Aquabacterium pictum sp.nov., the first bacteriochlorophyll a-containing freshwater bacterium in the genus Aquabacterium of the class Betaproteobacteria.</title>
        <authorList>
            <person name="Hirose S."/>
            <person name="Tank M."/>
            <person name="Hara E."/>
            <person name="Tamaki H."/>
            <person name="Takaichi S."/>
            <person name="Haruta S."/>
            <person name="Hanada S."/>
        </authorList>
    </citation>
    <scope>NUCLEOTIDE SEQUENCE [LARGE SCALE GENOMIC DNA]</scope>
    <source>
        <strain evidence="3">W35</strain>
    </source>
</reference>
<evidence type="ECO:0000313" key="3">
    <source>
        <dbReference type="Proteomes" id="UP000301751"/>
    </source>
</evidence>
<dbReference type="AlphaFoldDB" id="A0A480AYP9"/>
<keyword evidence="1" id="KW-0812">Transmembrane</keyword>
<feature type="transmembrane region" description="Helical" evidence="1">
    <location>
        <begin position="309"/>
        <end position="328"/>
    </location>
</feature>
<feature type="transmembrane region" description="Helical" evidence="1">
    <location>
        <begin position="360"/>
        <end position="378"/>
    </location>
</feature>
<dbReference type="RefSeq" id="WP_228027195.1">
    <property type="nucleotide sequence ID" value="NZ_BJCL01000011.1"/>
</dbReference>